<name>A0A3E1NE15_9BACT</name>
<evidence type="ECO:0000256" key="1">
    <source>
        <dbReference type="SAM" id="Phobius"/>
    </source>
</evidence>
<protein>
    <recommendedName>
        <fullName evidence="4">S-adenosyl-methyltransferase</fullName>
    </recommendedName>
</protein>
<dbReference type="InterPro" id="IPR045755">
    <property type="entry name" value="FtsL-like"/>
</dbReference>
<dbReference type="Pfam" id="PF19579">
    <property type="entry name" value="FtsL_2"/>
    <property type="match status" value="1"/>
</dbReference>
<evidence type="ECO:0000313" key="2">
    <source>
        <dbReference type="EMBL" id="RFM26209.1"/>
    </source>
</evidence>
<dbReference type="Proteomes" id="UP000261284">
    <property type="component" value="Unassembled WGS sequence"/>
</dbReference>
<sequence length="117" mass="13449">MSEQQEQIQNGSAGKNPLKRFFRYEWILGNIRFFLFLAVLAVVYIANGHMADKTIRDADKTGKELKELQYVYKTLKSEVMFRSRESEIVRAAEPLGLKIDSVPPVRIVLEKSGDKKD</sequence>
<dbReference type="OrthoDB" id="981249at2"/>
<comment type="caution">
    <text evidence="2">The sequence shown here is derived from an EMBL/GenBank/DDBJ whole genome shotgun (WGS) entry which is preliminary data.</text>
</comment>
<gene>
    <name evidence="2" type="ORF">DXN05_21680</name>
</gene>
<dbReference type="AlphaFoldDB" id="A0A3E1NE15"/>
<evidence type="ECO:0008006" key="4">
    <source>
        <dbReference type="Google" id="ProtNLM"/>
    </source>
</evidence>
<evidence type="ECO:0000313" key="3">
    <source>
        <dbReference type="Proteomes" id="UP000261284"/>
    </source>
</evidence>
<keyword evidence="1" id="KW-0472">Membrane</keyword>
<keyword evidence="3" id="KW-1185">Reference proteome</keyword>
<organism evidence="2 3">
    <name type="scientific">Deminuibacter soli</name>
    <dbReference type="NCBI Taxonomy" id="2291815"/>
    <lineage>
        <taxon>Bacteria</taxon>
        <taxon>Pseudomonadati</taxon>
        <taxon>Bacteroidota</taxon>
        <taxon>Chitinophagia</taxon>
        <taxon>Chitinophagales</taxon>
        <taxon>Chitinophagaceae</taxon>
        <taxon>Deminuibacter</taxon>
    </lineage>
</organism>
<proteinExistence type="predicted"/>
<dbReference type="EMBL" id="QTJU01000011">
    <property type="protein sequence ID" value="RFM26209.1"/>
    <property type="molecule type" value="Genomic_DNA"/>
</dbReference>
<feature type="transmembrane region" description="Helical" evidence="1">
    <location>
        <begin position="26"/>
        <end position="46"/>
    </location>
</feature>
<accession>A0A3E1NE15</accession>
<keyword evidence="1" id="KW-0812">Transmembrane</keyword>
<reference evidence="2 3" key="1">
    <citation type="submission" date="2018-08" db="EMBL/GenBank/DDBJ databases">
        <title>Chitinophagaceae sp. K23C18032701, a novel bacterium isolated from forest soil.</title>
        <authorList>
            <person name="Wang C."/>
        </authorList>
    </citation>
    <scope>NUCLEOTIDE SEQUENCE [LARGE SCALE GENOMIC DNA]</scope>
    <source>
        <strain evidence="2 3">K23C18032701</strain>
    </source>
</reference>
<dbReference type="RefSeq" id="WP_116849387.1">
    <property type="nucleotide sequence ID" value="NZ_QTJU01000011.1"/>
</dbReference>
<keyword evidence="1" id="KW-1133">Transmembrane helix</keyword>